<dbReference type="GO" id="GO:0061504">
    <property type="term" value="P:cyclic threonylcarbamoyladenosine biosynthetic process"/>
    <property type="evidence" value="ECO:0007669"/>
    <property type="project" value="TreeGrafter"/>
</dbReference>
<gene>
    <name evidence="2" type="ORF">PCAL00307_LOCUS3902</name>
    <name evidence="3" type="ORF">PECAL_1P11400</name>
</gene>
<dbReference type="PANTHER" id="PTHR43267:SF2">
    <property type="entry name" value="TRNA THREONYLCARBAMOYLADENOSINE DEHYDRATASE 1-RELATED"/>
    <property type="match status" value="1"/>
</dbReference>
<feature type="domain" description="THIF-type NAD/FAD binding fold" evidence="1">
    <location>
        <begin position="85"/>
        <end position="354"/>
    </location>
</feature>
<dbReference type="PROSITE" id="PS51318">
    <property type="entry name" value="TAT"/>
    <property type="match status" value="1"/>
</dbReference>
<dbReference type="CDD" id="cd00755">
    <property type="entry name" value="YgdL_like"/>
    <property type="match status" value="1"/>
</dbReference>
<dbReference type="GO" id="GO:0008641">
    <property type="term" value="F:ubiquitin-like modifier activating enzyme activity"/>
    <property type="evidence" value="ECO:0007669"/>
    <property type="project" value="InterPro"/>
</dbReference>
<evidence type="ECO:0000313" key="4">
    <source>
        <dbReference type="Proteomes" id="UP000789595"/>
    </source>
</evidence>
<evidence type="ECO:0000313" key="3">
    <source>
        <dbReference type="EMBL" id="CAH0364761.1"/>
    </source>
</evidence>
<dbReference type="OrthoDB" id="10265862at2759"/>
<sequence length="507" mass="55015">MRSNRDALLVAAGAAGGAALAALLRPFVIAKLRERLYRARFDQHASRSPILLRILRLLTADETRLKDQIAVKRDLPPAVVDEMLSRHEAFFGRDGHAKVRNARVAVFGAGGVGSHCIVMLMRAGVKAVRIVDFDQVSASSLNRHAVATLGDVGESKVQCLKRFAESCTPFVEVDPIAEMVTAKNAHHLLRDLAGDKLDLVIDCIDDVETKASLLKACGEKQIKALAAMGAGAKADPTRWCVAPLRDAIHDPLATKLRWVLRGKGVDYGGAELALDPSKRAESSPALDVTCVYSHEPPRCTLLPLTDEQVKEGAKNFGAVDVDHFRVRVLPVLGAAPAMAGHALAATALCSLAGQPVCPKVCEPTSKKLREKMLMAFRKREARRELGDSARPDACDWLDLQPSDIEFIVNDIWRGRCAVSRRKLDRKPLCLCRWYTSRRFADKKHCIGADAVVLMAPPLADQLDAALNENPSRETAVAVVGEDAVSLIDARLRWVHSVAGGAWTSAGP</sequence>
<dbReference type="InterPro" id="IPR000594">
    <property type="entry name" value="ThiF_NAD_FAD-bd"/>
</dbReference>
<accession>A0A7S3ZN12</accession>
<proteinExistence type="predicted"/>
<dbReference type="Gene3D" id="3.40.50.720">
    <property type="entry name" value="NAD(P)-binding Rossmann-like Domain"/>
    <property type="match status" value="1"/>
</dbReference>
<dbReference type="InterPro" id="IPR006311">
    <property type="entry name" value="TAT_signal"/>
</dbReference>
<dbReference type="Pfam" id="PF00899">
    <property type="entry name" value="ThiF"/>
    <property type="match status" value="1"/>
</dbReference>
<dbReference type="Proteomes" id="UP000789595">
    <property type="component" value="Unassembled WGS sequence"/>
</dbReference>
<evidence type="ECO:0000313" key="2">
    <source>
        <dbReference type="EMBL" id="CAE0688468.1"/>
    </source>
</evidence>
<dbReference type="EMBL" id="HBIW01004799">
    <property type="protein sequence ID" value="CAE0688468.1"/>
    <property type="molecule type" value="Transcribed_RNA"/>
</dbReference>
<reference evidence="3" key="2">
    <citation type="submission" date="2021-11" db="EMBL/GenBank/DDBJ databases">
        <authorList>
            <consortium name="Genoscope - CEA"/>
            <person name="William W."/>
        </authorList>
    </citation>
    <scope>NUCLEOTIDE SEQUENCE</scope>
</reference>
<evidence type="ECO:0000259" key="1">
    <source>
        <dbReference type="Pfam" id="PF00899"/>
    </source>
</evidence>
<name>A0A7S3ZN12_9STRA</name>
<keyword evidence="4" id="KW-1185">Reference proteome</keyword>
<dbReference type="SUPFAM" id="SSF69572">
    <property type="entry name" value="Activating enzymes of the ubiquitin-like proteins"/>
    <property type="match status" value="1"/>
</dbReference>
<dbReference type="EMBL" id="CAKKNE010000001">
    <property type="protein sequence ID" value="CAH0364761.1"/>
    <property type="molecule type" value="Genomic_DNA"/>
</dbReference>
<dbReference type="InterPro" id="IPR035985">
    <property type="entry name" value="Ubiquitin-activating_enz"/>
</dbReference>
<dbReference type="PANTHER" id="PTHR43267">
    <property type="entry name" value="TRNA THREONYLCARBAMOYLADENOSINE DEHYDRATASE"/>
    <property type="match status" value="1"/>
</dbReference>
<dbReference type="GO" id="GO:0061503">
    <property type="term" value="F:tRNA threonylcarbamoyladenosine dehydratase"/>
    <property type="evidence" value="ECO:0007669"/>
    <property type="project" value="TreeGrafter"/>
</dbReference>
<organism evidence="2">
    <name type="scientific">Pelagomonas calceolata</name>
    <dbReference type="NCBI Taxonomy" id="35677"/>
    <lineage>
        <taxon>Eukaryota</taxon>
        <taxon>Sar</taxon>
        <taxon>Stramenopiles</taxon>
        <taxon>Ochrophyta</taxon>
        <taxon>Pelagophyceae</taxon>
        <taxon>Pelagomonadales</taxon>
        <taxon>Pelagomonadaceae</taxon>
        <taxon>Pelagomonas</taxon>
    </lineage>
</organism>
<dbReference type="InterPro" id="IPR045886">
    <property type="entry name" value="ThiF/MoeB/HesA"/>
</dbReference>
<reference evidence="2" key="1">
    <citation type="submission" date="2021-01" db="EMBL/GenBank/DDBJ databases">
        <authorList>
            <person name="Corre E."/>
            <person name="Pelletier E."/>
            <person name="Niang G."/>
            <person name="Scheremetjew M."/>
            <person name="Finn R."/>
            <person name="Kale V."/>
            <person name="Holt S."/>
            <person name="Cochrane G."/>
            <person name="Meng A."/>
            <person name="Brown T."/>
            <person name="Cohen L."/>
        </authorList>
    </citation>
    <scope>NUCLEOTIDE SEQUENCE</scope>
    <source>
        <strain evidence="2">CCMP1756</strain>
    </source>
</reference>
<protein>
    <recommendedName>
        <fullName evidence="1">THIF-type NAD/FAD binding fold domain-containing protein</fullName>
    </recommendedName>
</protein>
<dbReference type="AlphaFoldDB" id="A0A7S3ZN12"/>